<keyword evidence="8" id="KW-1185">Reference proteome</keyword>
<proteinExistence type="predicted"/>
<comment type="caution">
    <text evidence="7">The sequence shown here is derived from an EMBL/GenBank/DDBJ whole genome shotgun (WGS) entry which is preliminary data.</text>
</comment>
<dbReference type="EMBL" id="QRUP01000014">
    <property type="protein sequence ID" value="RGR72688.1"/>
    <property type="molecule type" value="Genomic_DNA"/>
</dbReference>
<keyword evidence="3" id="KW-0812">Transmembrane</keyword>
<evidence type="ECO:0000256" key="5">
    <source>
        <dbReference type="ARBA" id="ARBA00023136"/>
    </source>
</evidence>
<dbReference type="SUPFAM" id="SSF52540">
    <property type="entry name" value="P-loop containing nucleoside triphosphate hydrolases"/>
    <property type="match status" value="1"/>
</dbReference>
<keyword evidence="2" id="KW-1003">Cell membrane</keyword>
<evidence type="ECO:0000259" key="6">
    <source>
        <dbReference type="Pfam" id="PF10412"/>
    </source>
</evidence>
<dbReference type="CDD" id="cd01127">
    <property type="entry name" value="TrwB_TraG_TraD_VirD4"/>
    <property type="match status" value="1"/>
</dbReference>
<dbReference type="Gene3D" id="3.40.50.300">
    <property type="entry name" value="P-loop containing nucleotide triphosphate hydrolases"/>
    <property type="match status" value="2"/>
</dbReference>
<evidence type="ECO:0000256" key="4">
    <source>
        <dbReference type="ARBA" id="ARBA00022989"/>
    </source>
</evidence>
<sequence>MQLQDQVTITSPNPQFVLNGLQNNQKTMIPIDENLLSKHMLLLGGIGTGKSNLFYHLIRGLRYSMKENDIMIIFDAKGDYFEKFYKEGDIVISNDAHSNVAWNIFEEVMVDERWEENIMEITRFLFAEKSQKTNQIFFPNAARDLLTALMLHLTRSEKYKGHRNNRSLRNYINSFSIKGMKAVLKQHKDLTGMTSYIENPDSGQAMGVVSELQQTIREILIGNFKEKGDFSIRKQLRKGEKKVIFIEFDLGIGKTLSPIYSLLIDLAIKEALCRKEKTGSIYFVLDEFRLLAPLMHMDNGVNFGRSLGAKFLIGAQNIEQVFDVYGEKAALSILSGFSTTIAFRLNDFESRNYIKNRIGQNTKMITYMSKVQTKGIVENVKEGNVVEDWNLLRLNIGEAVVQSLSSDPFIFYFNEFVMKGA</sequence>
<organism evidence="7 8">
    <name type="scientific">Holdemania filiformis</name>
    <dbReference type="NCBI Taxonomy" id="61171"/>
    <lineage>
        <taxon>Bacteria</taxon>
        <taxon>Bacillati</taxon>
        <taxon>Bacillota</taxon>
        <taxon>Erysipelotrichia</taxon>
        <taxon>Erysipelotrichales</taxon>
        <taxon>Erysipelotrichaceae</taxon>
        <taxon>Holdemania</taxon>
    </lineage>
</organism>
<evidence type="ECO:0000256" key="1">
    <source>
        <dbReference type="ARBA" id="ARBA00004651"/>
    </source>
</evidence>
<protein>
    <submittedName>
        <fullName evidence="7">DUF87 domain-containing protein</fullName>
    </submittedName>
</protein>
<gene>
    <name evidence="7" type="ORF">DWY25_11525</name>
</gene>
<reference evidence="7 8" key="1">
    <citation type="submission" date="2018-08" db="EMBL/GenBank/DDBJ databases">
        <title>A genome reference for cultivated species of the human gut microbiota.</title>
        <authorList>
            <person name="Zou Y."/>
            <person name="Xue W."/>
            <person name="Luo G."/>
        </authorList>
    </citation>
    <scope>NUCLEOTIDE SEQUENCE [LARGE SCALE GENOMIC DNA]</scope>
    <source>
        <strain evidence="7 8">AF24-29</strain>
    </source>
</reference>
<dbReference type="PANTHER" id="PTHR37937">
    <property type="entry name" value="CONJUGATIVE TRANSFER: DNA TRANSPORT"/>
    <property type="match status" value="1"/>
</dbReference>
<dbReference type="InterPro" id="IPR019476">
    <property type="entry name" value="T4SS_TraD_DNA-bd"/>
</dbReference>
<feature type="domain" description="Type IV secretion system coupling protein TraD DNA-binding" evidence="6">
    <location>
        <begin position="28"/>
        <end position="361"/>
    </location>
</feature>
<dbReference type="Pfam" id="PF10412">
    <property type="entry name" value="TrwB_AAD_bind"/>
    <property type="match status" value="1"/>
</dbReference>
<dbReference type="InterPro" id="IPR027417">
    <property type="entry name" value="P-loop_NTPase"/>
</dbReference>
<evidence type="ECO:0000313" key="7">
    <source>
        <dbReference type="EMBL" id="RGR72688.1"/>
    </source>
</evidence>
<dbReference type="AlphaFoldDB" id="A0A412FX01"/>
<keyword evidence="5" id="KW-0472">Membrane</keyword>
<dbReference type="Proteomes" id="UP000284178">
    <property type="component" value="Unassembled WGS sequence"/>
</dbReference>
<accession>A0A412FX01</accession>
<keyword evidence="4" id="KW-1133">Transmembrane helix</keyword>
<dbReference type="InterPro" id="IPR051539">
    <property type="entry name" value="T4SS-coupling_protein"/>
</dbReference>
<evidence type="ECO:0000256" key="2">
    <source>
        <dbReference type="ARBA" id="ARBA00022475"/>
    </source>
</evidence>
<dbReference type="GO" id="GO:0005886">
    <property type="term" value="C:plasma membrane"/>
    <property type="evidence" value="ECO:0007669"/>
    <property type="project" value="UniProtKB-SubCell"/>
</dbReference>
<name>A0A412FX01_9FIRM</name>
<evidence type="ECO:0000256" key="3">
    <source>
        <dbReference type="ARBA" id="ARBA00022692"/>
    </source>
</evidence>
<comment type="subcellular location">
    <subcellularLocation>
        <location evidence="1">Cell membrane</location>
        <topology evidence="1">Multi-pass membrane protein</topology>
    </subcellularLocation>
</comment>
<evidence type="ECO:0000313" key="8">
    <source>
        <dbReference type="Proteomes" id="UP000284178"/>
    </source>
</evidence>
<dbReference type="PANTHER" id="PTHR37937:SF1">
    <property type="entry name" value="CONJUGATIVE TRANSFER: DNA TRANSPORT"/>
    <property type="match status" value="1"/>
</dbReference>